<evidence type="ECO:0000259" key="4">
    <source>
        <dbReference type="Pfam" id="PF02397"/>
    </source>
</evidence>
<organism evidence="5 7">
    <name type="scientific">Rhizobium tibeticum</name>
    <dbReference type="NCBI Taxonomy" id="501024"/>
    <lineage>
        <taxon>Bacteria</taxon>
        <taxon>Pseudomonadati</taxon>
        <taxon>Pseudomonadota</taxon>
        <taxon>Alphaproteobacteria</taxon>
        <taxon>Hyphomicrobiales</taxon>
        <taxon>Rhizobiaceae</taxon>
        <taxon>Rhizobium/Agrobacterium group</taxon>
        <taxon>Rhizobium</taxon>
    </lineage>
</organism>
<evidence type="ECO:0000313" key="8">
    <source>
        <dbReference type="Proteomes" id="UP000198939"/>
    </source>
</evidence>
<feature type="domain" description="Bacterial sugar transferase" evidence="4">
    <location>
        <begin position="10"/>
        <end position="181"/>
    </location>
</feature>
<keyword evidence="8" id="KW-1185">Reference proteome</keyword>
<protein>
    <submittedName>
        <fullName evidence="6">O-antigen biosynthesis protein WbqP</fullName>
    </submittedName>
    <submittedName>
        <fullName evidence="5">Undecaprenyl phosphate N,N'-diacetylbacillosamine 1-phosphate transferase</fullName>
        <ecNumber evidence="5">2.7.8.36</ecNumber>
    </submittedName>
</protein>
<dbReference type="PANTHER" id="PTHR30576:SF10">
    <property type="entry name" value="SLL5057 PROTEIN"/>
    <property type="match status" value="1"/>
</dbReference>
<dbReference type="STRING" id="501024.RTCCBAU85039_2667"/>
<reference evidence="5" key="3">
    <citation type="submission" date="2016-10" db="EMBL/GenBank/DDBJ databases">
        <authorList>
            <person name="de Groot N.N."/>
        </authorList>
    </citation>
    <scope>NUCLEOTIDE SEQUENCE [LARGE SCALE GENOMIC DNA]</scope>
    <source>
        <strain evidence="5">CCBAU85039</strain>
    </source>
</reference>
<proteinExistence type="inferred from homology"/>
<keyword evidence="5" id="KW-0808">Transferase</keyword>
<keyword evidence="3" id="KW-0812">Transmembrane</keyword>
<dbReference type="GO" id="GO:0102334">
    <property type="term" value="F:N,N'-diacetylbacilliosaminyl-1-phosphate transferase activity"/>
    <property type="evidence" value="ECO:0007669"/>
    <property type="project" value="UniProtKB-EC"/>
</dbReference>
<name>A0A1H8KYX5_9HYPH</name>
<dbReference type="RefSeq" id="WP_072376029.1">
    <property type="nucleotide sequence ID" value="NZ_FNXB01000012.1"/>
</dbReference>
<evidence type="ECO:0000256" key="2">
    <source>
        <dbReference type="ARBA" id="ARBA00023169"/>
    </source>
</evidence>
<dbReference type="EMBL" id="FOCV01000010">
    <property type="protein sequence ID" value="SEN98084.1"/>
    <property type="molecule type" value="Genomic_DNA"/>
</dbReference>
<sequence>MLNGFNRSLKRLFDICAACLGLIVLAPVLVIIVVLVRRSSPGGALFLQERVGRAEVPFVCIKFRTMAAGSPNVGSHDAALSWITPLGRKLRAYKLDELPQLINVLRGEMSFVGPRPCLPTQHDVIAARRKRKVFSVRPGITGLAQLQGIDMSTPDALAEVDARYIQKAGFWQDIVLVISTLAGRGTGDAAAK</sequence>
<feature type="transmembrane region" description="Helical" evidence="3">
    <location>
        <begin position="12"/>
        <end position="36"/>
    </location>
</feature>
<evidence type="ECO:0000313" key="7">
    <source>
        <dbReference type="Proteomes" id="UP000183063"/>
    </source>
</evidence>
<evidence type="ECO:0000256" key="1">
    <source>
        <dbReference type="ARBA" id="ARBA00006464"/>
    </source>
</evidence>
<dbReference type="EC" id="2.7.8.36" evidence="5"/>
<dbReference type="AlphaFoldDB" id="A0A1H8KYX5"/>
<dbReference type="Proteomes" id="UP000198939">
    <property type="component" value="Unassembled WGS sequence"/>
</dbReference>
<dbReference type="Pfam" id="PF02397">
    <property type="entry name" value="Bac_transf"/>
    <property type="match status" value="1"/>
</dbReference>
<evidence type="ECO:0000313" key="6">
    <source>
        <dbReference type="EMBL" id="SEN98084.1"/>
    </source>
</evidence>
<keyword evidence="2" id="KW-0270">Exopolysaccharide synthesis</keyword>
<dbReference type="PANTHER" id="PTHR30576">
    <property type="entry name" value="COLANIC BIOSYNTHESIS UDP-GLUCOSE LIPID CARRIER TRANSFERASE"/>
    <property type="match status" value="1"/>
</dbReference>
<reference evidence="7" key="2">
    <citation type="submission" date="2016-10" db="EMBL/GenBank/DDBJ databases">
        <authorList>
            <person name="Wibberg D."/>
        </authorList>
    </citation>
    <scope>NUCLEOTIDE SEQUENCE [LARGE SCALE GENOMIC DNA]</scope>
</reference>
<accession>A0A1H8KYX5</accession>
<dbReference type="Proteomes" id="UP000183063">
    <property type="component" value="Unassembled WGS sequence"/>
</dbReference>
<reference evidence="6 8" key="1">
    <citation type="submission" date="2016-10" db="EMBL/GenBank/DDBJ databases">
        <authorList>
            <person name="Varghese N."/>
            <person name="Submissions S."/>
        </authorList>
    </citation>
    <scope>NUCLEOTIDE SEQUENCE [LARGE SCALE GENOMIC DNA]</scope>
    <source>
        <strain evidence="6 8">CGMCC 1.7071</strain>
    </source>
</reference>
<dbReference type="EMBL" id="FNXB01000012">
    <property type="protein sequence ID" value="SEH84793.1"/>
    <property type="molecule type" value="Genomic_DNA"/>
</dbReference>
<evidence type="ECO:0000313" key="5">
    <source>
        <dbReference type="EMBL" id="SEH84793.1"/>
    </source>
</evidence>
<evidence type="ECO:0000256" key="3">
    <source>
        <dbReference type="SAM" id="Phobius"/>
    </source>
</evidence>
<dbReference type="OrthoDB" id="9808602at2"/>
<dbReference type="InterPro" id="IPR003362">
    <property type="entry name" value="Bact_transf"/>
</dbReference>
<dbReference type="GO" id="GO:0000271">
    <property type="term" value="P:polysaccharide biosynthetic process"/>
    <property type="evidence" value="ECO:0007669"/>
    <property type="project" value="UniProtKB-KW"/>
</dbReference>
<keyword evidence="3" id="KW-1133">Transmembrane helix</keyword>
<keyword evidence="3" id="KW-0472">Membrane</keyword>
<gene>
    <name evidence="5" type="primary">pglC</name>
    <name evidence="5" type="ORF">RTCCBAU85039_2667</name>
    <name evidence="6" type="ORF">SAMN05216228_101026</name>
</gene>
<comment type="similarity">
    <text evidence="1">Belongs to the bacterial sugar transferase family.</text>
</comment>